<evidence type="ECO:0000256" key="1">
    <source>
        <dbReference type="SAM" id="MobiDB-lite"/>
    </source>
</evidence>
<dbReference type="SMART" id="SM01204">
    <property type="entry name" value="FIST_C"/>
    <property type="match status" value="1"/>
</dbReference>
<accession>A0A8J3L452</accession>
<gene>
    <name evidence="4" type="ORF">Cco03nite_41500</name>
</gene>
<proteinExistence type="predicted"/>
<comment type="caution">
    <text evidence="4">The sequence shown here is derived from an EMBL/GenBank/DDBJ whole genome shotgun (WGS) entry which is preliminary data.</text>
</comment>
<feature type="region of interest" description="Disordered" evidence="1">
    <location>
        <begin position="1"/>
        <end position="21"/>
    </location>
</feature>
<dbReference type="PANTHER" id="PTHR40252:SF2">
    <property type="entry name" value="BLR0328 PROTEIN"/>
    <property type="match status" value="1"/>
</dbReference>
<sequence>MDVSGEQEPGRRWMGVGRSRATDSGSAAIEAARGAMTGPEPKLLIVFAAITHDPQAVLAGVAEAAPDVPVVGCTTHGEIGPGGPADGTITVAAIGGAGFQIRTHVATGVTGRQGDAGFEVAGCVSGVNLPHKVLMLLTDGLVRDQESIVRGCYRALGAGVPLFGGAAADGWRMSGAYLFKDGRVLTDAVIGVAIASEAPLAVAVKHGWRTVGQPMIVTRSVDGRVYTLDDRPALDVYLERLDAPPEAYTDPAAFTEFALPRPLGVQRRSGVEARNLSTEVDLVGRSIGGGGAIDPGGLTWVMTGDEQSILEATDDACREALARLEGHPALGMLTFSCAAIRAVIGDDGIQREGARLDRWAGPLPYAGFYTYGEIARNHGIDGFHNQTLAVLALS</sequence>
<dbReference type="InterPro" id="IPR013702">
    <property type="entry name" value="FIST_domain_N"/>
</dbReference>
<dbReference type="Proteomes" id="UP000630887">
    <property type="component" value="Unassembled WGS sequence"/>
</dbReference>
<organism evidence="4 5">
    <name type="scientific">Catellatospora coxensis</name>
    <dbReference type="NCBI Taxonomy" id="310354"/>
    <lineage>
        <taxon>Bacteria</taxon>
        <taxon>Bacillati</taxon>
        <taxon>Actinomycetota</taxon>
        <taxon>Actinomycetes</taxon>
        <taxon>Micromonosporales</taxon>
        <taxon>Micromonosporaceae</taxon>
        <taxon>Catellatospora</taxon>
    </lineage>
</organism>
<evidence type="ECO:0008006" key="6">
    <source>
        <dbReference type="Google" id="ProtNLM"/>
    </source>
</evidence>
<dbReference type="PANTHER" id="PTHR40252">
    <property type="entry name" value="BLR0328 PROTEIN"/>
    <property type="match status" value="1"/>
</dbReference>
<dbReference type="RefSeq" id="WP_203693790.1">
    <property type="nucleotide sequence ID" value="NZ_BAAALC010000012.1"/>
</dbReference>
<dbReference type="EMBL" id="BONI01000034">
    <property type="protein sequence ID" value="GIG07450.1"/>
    <property type="molecule type" value="Genomic_DNA"/>
</dbReference>
<protein>
    <recommendedName>
        <fullName evidence="6">FIST-like protein</fullName>
    </recommendedName>
</protein>
<evidence type="ECO:0000313" key="5">
    <source>
        <dbReference type="Proteomes" id="UP000630887"/>
    </source>
</evidence>
<dbReference type="AlphaFoldDB" id="A0A8J3L452"/>
<feature type="domain" description="FIST" evidence="2">
    <location>
        <begin position="40"/>
        <end position="232"/>
    </location>
</feature>
<name>A0A8J3L452_9ACTN</name>
<reference evidence="4 5" key="1">
    <citation type="submission" date="2021-01" db="EMBL/GenBank/DDBJ databases">
        <title>Whole genome shotgun sequence of Catellatospora coxensis NBRC 107359.</title>
        <authorList>
            <person name="Komaki H."/>
            <person name="Tamura T."/>
        </authorList>
    </citation>
    <scope>NUCLEOTIDE SEQUENCE [LARGE SCALE GENOMIC DNA]</scope>
    <source>
        <strain evidence="4 5">NBRC 107359</strain>
    </source>
</reference>
<keyword evidence="5" id="KW-1185">Reference proteome</keyword>
<evidence type="ECO:0000313" key="4">
    <source>
        <dbReference type="EMBL" id="GIG07450.1"/>
    </source>
</evidence>
<evidence type="ECO:0000259" key="2">
    <source>
        <dbReference type="SMART" id="SM00897"/>
    </source>
</evidence>
<dbReference type="SMART" id="SM00897">
    <property type="entry name" value="FIST"/>
    <property type="match status" value="1"/>
</dbReference>
<feature type="domain" description="FIST C-domain" evidence="3">
    <location>
        <begin position="233"/>
        <end position="377"/>
    </location>
</feature>
<dbReference type="Pfam" id="PF08495">
    <property type="entry name" value="FIST"/>
    <property type="match status" value="1"/>
</dbReference>
<evidence type="ECO:0000259" key="3">
    <source>
        <dbReference type="SMART" id="SM01204"/>
    </source>
</evidence>
<dbReference type="InterPro" id="IPR019494">
    <property type="entry name" value="FIST_C"/>
</dbReference>
<dbReference type="Pfam" id="PF10442">
    <property type="entry name" value="FIST_C"/>
    <property type="match status" value="1"/>
</dbReference>